<keyword evidence="1" id="KW-0540">Nuclease</keyword>
<evidence type="ECO:0000313" key="2">
    <source>
        <dbReference type="Proteomes" id="UP000553034"/>
    </source>
</evidence>
<dbReference type="Proteomes" id="UP000553034">
    <property type="component" value="Unassembled WGS sequence"/>
</dbReference>
<organism evidence="1 2">
    <name type="scientific">Mesonia hippocampi</name>
    <dbReference type="NCBI Taxonomy" id="1628250"/>
    <lineage>
        <taxon>Bacteria</taxon>
        <taxon>Pseudomonadati</taxon>
        <taxon>Bacteroidota</taxon>
        <taxon>Flavobacteriia</taxon>
        <taxon>Flavobacteriales</taxon>
        <taxon>Flavobacteriaceae</taxon>
        <taxon>Mesonia</taxon>
    </lineage>
</organism>
<reference evidence="1 2" key="1">
    <citation type="submission" date="2020-08" db="EMBL/GenBank/DDBJ databases">
        <title>Genomic Encyclopedia of Type Strains, Phase IV (KMG-IV): sequencing the most valuable type-strain genomes for metagenomic binning, comparative biology and taxonomic classification.</title>
        <authorList>
            <person name="Goeker M."/>
        </authorList>
    </citation>
    <scope>NUCLEOTIDE SEQUENCE [LARGE SCALE GENOMIC DNA]</scope>
    <source>
        <strain evidence="1 2">DSM 29568</strain>
    </source>
</reference>
<sequence length="191" mass="21009">MENTNSLPKLIEKILRSKGANDEQISMLVEAGIQSKADFETIGDTQTLIDVTEMDEAIAESIMQWAVGKPAQQVTVPEETTTNREPIVVESADVVKCIHCDTKQPKDYKTGDLCISCGMQAEPVLSCHWCYSTGPGKFCRSCGAEFVASADYEVALYLKQEGESKNAIPGLIKEMSANDKENVWARIRKNA</sequence>
<keyword evidence="1" id="KW-0255">Endonuclease</keyword>
<accession>A0A840ERC6</accession>
<protein>
    <submittedName>
        <fullName evidence="1">rRNA maturation endonuclease Nob1</fullName>
    </submittedName>
</protein>
<gene>
    <name evidence="1" type="ORF">GGR32_001893</name>
</gene>
<dbReference type="GO" id="GO:0004519">
    <property type="term" value="F:endonuclease activity"/>
    <property type="evidence" value="ECO:0007669"/>
    <property type="project" value="UniProtKB-KW"/>
</dbReference>
<evidence type="ECO:0000313" key="1">
    <source>
        <dbReference type="EMBL" id="MBB4119591.1"/>
    </source>
</evidence>
<dbReference type="RefSeq" id="WP_183477937.1">
    <property type="nucleotide sequence ID" value="NZ_JACIFO010000007.1"/>
</dbReference>
<comment type="caution">
    <text evidence="1">The sequence shown here is derived from an EMBL/GenBank/DDBJ whole genome shotgun (WGS) entry which is preliminary data.</text>
</comment>
<keyword evidence="1" id="KW-0378">Hydrolase</keyword>
<dbReference type="EMBL" id="JACIFO010000007">
    <property type="protein sequence ID" value="MBB4119591.1"/>
    <property type="molecule type" value="Genomic_DNA"/>
</dbReference>
<name>A0A840ERC6_9FLAO</name>
<proteinExistence type="predicted"/>
<keyword evidence="2" id="KW-1185">Reference proteome</keyword>
<dbReference type="AlphaFoldDB" id="A0A840ERC6"/>